<dbReference type="RefSeq" id="WP_166174402.1">
    <property type="nucleotide sequence ID" value="NZ_CP045119.1"/>
</dbReference>
<gene>
    <name evidence="4" type="ORF">GBA63_05965</name>
</gene>
<dbReference type="SUPFAM" id="SSF53800">
    <property type="entry name" value="Chelatase"/>
    <property type="match status" value="1"/>
</dbReference>
<evidence type="ECO:0000256" key="1">
    <source>
        <dbReference type="ARBA" id="ARBA00022723"/>
    </source>
</evidence>
<dbReference type="InterPro" id="IPR002762">
    <property type="entry name" value="CbiX-like"/>
</dbReference>
<keyword evidence="5" id="KW-1185">Reference proteome</keyword>
<organism evidence="4 5">
    <name type="scientific">Rubrobacter tropicus</name>
    <dbReference type="NCBI Taxonomy" id="2653851"/>
    <lineage>
        <taxon>Bacteria</taxon>
        <taxon>Bacillati</taxon>
        <taxon>Actinomycetota</taxon>
        <taxon>Rubrobacteria</taxon>
        <taxon>Rubrobacterales</taxon>
        <taxon>Rubrobacteraceae</taxon>
        <taxon>Rubrobacter</taxon>
    </lineage>
</organism>
<sequence>MRETVSIGKKNGKMGERNPALLIVGHGSRDPRGATEFHELVELVRGRNPSLPVEGGFIELSRPPIGECVDSIAAGGTREVAAVPLMLLAAGHAKDDIPATLVREKMDHPEMSFRYGRALGVRPELLELMEERISAVVSEDEKSETAVLVVGRGSSDPDANSDLAKITRLFYEGRAYPLVESAFVSMTPPTVHEGLDRCRRLGARRVVVFSYFLFTGVLEERIREQTEAFAAGNEDVEVRYAGYFGPDERVADLLMERYDEAVQGDIRMNCDVCVHRVALPGFEEKVGAPATPHYHPDEPGHDHGYDHPHGHHH</sequence>
<proteinExistence type="predicted"/>
<evidence type="ECO:0000313" key="5">
    <source>
        <dbReference type="Proteomes" id="UP000501452"/>
    </source>
</evidence>
<evidence type="ECO:0000313" key="4">
    <source>
        <dbReference type="EMBL" id="QIN82244.1"/>
    </source>
</evidence>
<dbReference type="Pfam" id="PF01903">
    <property type="entry name" value="CbiX"/>
    <property type="match status" value="2"/>
</dbReference>
<dbReference type="GO" id="GO:0046872">
    <property type="term" value="F:metal ion binding"/>
    <property type="evidence" value="ECO:0007669"/>
    <property type="project" value="UniProtKB-KW"/>
</dbReference>
<dbReference type="PANTHER" id="PTHR33542:SF3">
    <property type="entry name" value="SIROHYDROCHLORIN FERROCHELATASE, CHLOROPLASTIC"/>
    <property type="match status" value="1"/>
</dbReference>
<feature type="region of interest" description="Disordered" evidence="3">
    <location>
        <begin position="288"/>
        <end position="313"/>
    </location>
</feature>
<evidence type="ECO:0000256" key="3">
    <source>
        <dbReference type="SAM" id="MobiDB-lite"/>
    </source>
</evidence>
<dbReference type="Proteomes" id="UP000501452">
    <property type="component" value="Chromosome"/>
</dbReference>
<dbReference type="CDD" id="cd03414">
    <property type="entry name" value="CbiX_SirB_C"/>
    <property type="match status" value="1"/>
</dbReference>
<accession>A0A6G8Q6Y0</accession>
<keyword evidence="2" id="KW-0456">Lyase</keyword>
<dbReference type="Gene3D" id="3.40.50.1400">
    <property type="match status" value="2"/>
</dbReference>
<dbReference type="PANTHER" id="PTHR33542">
    <property type="entry name" value="SIROHYDROCHLORIN FERROCHELATASE, CHLOROPLASTIC"/>
    <property type="match status" value="1"/>
</dbReference>
<evidence type="ECO:0000256" key="2">
    <source>
        <dbReference type="ARBA" id="ARBA00023239"/>
    </source>
</evidence>
<reference evidence="4 5" key="1">
    <citation type="submission" date="2019-10" db="EMBL/GenBank/DDBJ databases">
        <title>Rubrobacter sp nov SCSIO 52090 isolated from a deep-sea sediment in the South China Sea.</title>
        <authorList>
            <person name="Chen R.W."/>
        </authorList>
    </citation>
    <scope>NUCLEOTIDE SEQUENCE [LARGE SCALE GENOMIC DNA]</scope>
    <source>
        <strain evidence="4 5">SCSIO 52909</strain>
    </source>
</reference>
<keyword evidence="1" id="KW-0479">Metal-binding</keyword>
<dbReference type="EMBL" id="CP045119">
    <property type="protein sequence ID" value="QIN82244.1"/>
    <property type="molecule type" value="Genomic_DNA"/>
</dbReference>
<dbReference type="InterPro" id="IPR050963">
    <property type="entry name" value="Sirohydro_Cobaltochel/CbiX"/>
</dbReference>
<name>A0A6G8Q6Y0_9ACTN</name>
<feature type="compositionally biased region" description="Basic and acidic residues" evidence="3">
    <location>
        <begin position="294"/>
        <end position="313"/>
    </location>
</feature>
<protein>
    <submittedName>
        <fullName evidence="4">Sirohydrochlorin chelatase</fullName>
    </submittedName>
</protein>
<dbReference type="GO" id="GO:0016829">
    <property type="term" value="F:lyase activity"/>
    <property type="evidence" value="ECO:0007669"/>
    <property type="project" value="UniProtKB-KW"/>
</dbReference>
<dbReference type="CDD" id="cd03416">
    <property type="entry name" value="CbiX_SirB_N"/>
    <property type="match status" value="1"/>
</dbReference>
<dbReference type="AlphaFoldDB" id="A0A6G8Q6Y0"/>
<dbReference type="KEGG" id="rub:GBA63_05965"/>